<dbReference type="InterPro" id="IPR017946">
    <property type="entry name" value="PLC-like_Pdiesterase_TIM-brl"/>
</dbReference>
<gene>
    <name evidence="3" type="ORF">BKA15_002038</name>
</gene>
<dbReference type="EC" id="3.1.3.25" evidence="3"/>
<dbReference type="InterPro" id="IPR030395">
    <property type="entry name" value="GP_PDE_dom"/>
</dbReference>
<dbReference type="CDD" id="cd08556">
    <property type="entry name" value="GDPD"/>
    <property type="match status" value="1"/>
</dbReference>
<accession>A0A7Y9L8F3</accession>
<dbReference type="GO" id="GO:0004531">
    <property type="term" value="F:deoxyribonuclease II activity"/>
    <property type="evidence" value="ECO:0007669"/>
    <property type="project" value="UniProtKB-EC"/>
</dbReference>
<keyword evidence="1" id="KW-0479">Metal-binding</keyword>
<proteinExistence type="predicted"/>
<feature type="binding site" evidence="1">
    <location>
        <position position="308"/>
    </location>
    <ligand>
        <name>Mg(2+)</name>
        <dbReference type="ChEBI" id="CHEBI:18420"/>
        <label>1</label>
        <note>catalytic</note>
    </ligand>
</feature>
<dbReference type="EMBL" id="JACCBU010000001">
    <property type="protein sequence ID" value="NYE70709.1"/>
    <property type="molecule type" value="Genomic_DNA"/>
</dbReference>
<dbReference type="PROSITE" id="PS50007">
    <property type="entry name" value="PIPLC_X_DOMAIN"/>
    <property type="match status" value="1"/>
</dbReference>
<dbReference type="SUPFAM" id="SSF51695">
    <property type="entry name" value="PLC-like phosphodiesterases"/>
    <property type="match status" value="1"/>
</dbReference>
<evidence type="ECO:0000259" key="2">
    <source>
        <dbReference type="PROSITE" id="PS51704"/>
    </source>
</evidence>
<evidence type="ECO:0000256" key="1">
    <source>
        <dbReference type="PIRSR" id="PIRSR600760-2"/>
    </source>
</evidence>
<dbReference type="PANTHER" id="PTHR20854:SF4">
    <property type="entry name" value="INOSITOL-1-MONOPHOSPHATASE-RELATED"/>
    <property type="match status" value="1"/>
</dbReference>
<feature type="binding site" evidence="1">
    <location>
        <position position="325"/>
    </location>
    <ligand>
        <name>Mg(2+)</name>
        <dbReference type="ChEBI" id="CHEBI:18420"/>
        <label>1</label>
        <note>catalytic</note>
    </ligand>
</feature>
<dbReference type="EC" id="3.1.22.1" evidence="3"/>
<feature type="binding site" evidence="1">
    <location>
        <position position="326"/>
    </location>
    <ligand>
        <name>Mg(2+)</name>
        <dbReference type="ChEBI" id="CHEBI:18420"/>
        <label>1</label>
        <note>catalytic</note>
    </ligand>
</feature>
<dbReference type="Proteomes" id="UP000569914">
    <property type="component" value="Unassembled WGS sequence"/>
</dbReference>
<dbReference type="InterPro" id="IPR000760">
    <property type="entry name" value="Inositol_monophosphatase-like"/>
</dbReference>
<dbReference type="GO" id="GO:0007165">
    <property type="term" value="P:signal transduction"/>
    <property type="evidence" value="ECO:0007669"/>
    <property type="project" value="TreeGrafter"/>
</dbReference>
<keyword evidence="3" id="KW-0378">Hydrolase</keyword>
<dbReference type="PRINTS" id="PR00377">
    <property type="entry name" value="IMPHPHTASES"/>
</dbReference>
<sequence>MSRRPKAMVRVVAHRGMHSEPEGLRENTVAAIKAALDEGVRMIEVDVRVTRDGTVVLLHDATLERLWGDPRAVGEMELAEVRGLGGGDRRIPLLAEALELVRGTGAILLIDLDEPGPAGPAVEVVRDAAAEDVSAWCGHPDAMRMIRAALPDAEIWQPWYSTRPPTSADLADLRPAVVNANHLLVGRSWVEAVHDLGAAVSCWTVDDPAQAAHLAVIGVDSITTNRVRIARDAVAAPALDERGRQVAIATELAGHAAEITRRARRNGVGPVATKTGPADHVTELDRAIERRVRDVIGAQFPDHDLVGEEYGGVADGRPCWYVDPIDGTANLANGVPWTSFSLALVEDGRPVVGAVIDPASLAPVAAATGRGTWRNGQRLQIAAQPGLEPLAGAVVFTELAGARPWPGLTTLMERLANRHCTLRIPGSGTATLAGIAAGRGAAAIIHSYSPIDHAAAVLIILEAGGTVLDPAGAARIPVPGEPVIAGRDAATARALWSVWQDSA</sequence>
<feature type="binding site" evidence="1">
    <location>
        <position position="452"/>
    </location>
    <ligand>
        <name>Mg(2+)</name>
        <dbReference type="ChEBI" id="CHEBI:18420"/>
        <label>1</label>
        <note>catalytic</note>
    </ligand>
</feature>
<keyword evidence="1" id="KW-0460">Magnesium</keyword>
<name>A0A7Y9L8F3_9ACTN</name>
<protein>
    <submittedName>
        <fullName evidence="3">Myo-inositol-1(Or 4)-monophosphatase/deoxyribonuclease-2</fullName>
        <ecNumber evidence="3">3.1.22.1</ecNumber>
        <ecNumber evidence="3">3.1.3.25</ecNumber>
    </submittedName>
</protein>
<comment type="cofactor">
    <cofactor evidence="1">
        <name>Mg(2+)</name>
        <dbReference type="ChEBI" id="CHEBI:18420"/>
    </cofactor>
</comment>
<evidence type="ECO:0000313" key="4">
    <source>
        <dbReference type="Proteomes" id="UP000569914"/>
    </source>
</evidence>
<keyword evidence="4" id="KW-1185">Reference proteome</keyword>
<evidence type="ECO:0000313" key="3">
    <source>
        <dbReference type="EMBL" id="NYE70709.1"/>
    </source>
</evidence>
<reference evidence="3 4" key="1">
    <citation type="submission" date="2020-07" db="EMBL/GenBank/DDBJ databases">
        <title>Sequencing the genomes of 1000 actinobacteria strains.</title>
        <authorList>
            <person name="Klenk H.-P."/>
        </authorList>
    </citation>
    <scope>NUCLEOTIDE SEQUENCE [LARGE SCALE GENOMIC DNA]</scope>
    <source>
        <strain evidence="3 4">DSM 22083</strain>
    </source>
</reference>
<feature type="binding site" evidence="1">
    <location>
        <position position="323"/>
    </location>
    <ligand>
        <name>Mg(2+)</name>
        <dbReference type="ChEBI" id="CHEBI:18420"/>
        <label>1</label>
        <note>catalytic</note>
    </ligand>
</feature>
<dbReference type="GO" id="GO:0006020">
    <property type="term" value="P:inositol metabolic process"/>
    <property type="evidence" value="ECO:0007669"/>
    <property type="project" value="TreeGrafter"/>
</dbReference>
<dbReference type="GO" id="GO:0046872">
    <property type="term" value="F:metal ion binding"/>
    <property type="evidence" value="ECO:0007669"/>
    <property type="project" value="UniProtKB-KW"/>
</dbReference>
<dbReference type="Gene3D" id="3.20.20.190">
    <property type="entry name" value="Phosphatidylinositol (PI) phosphodiesterase"/>
    <property type="match status" value="1"/>
</dbReference>
<dbReference type="Gene3D" id="3.40.190.80">
    <property type="match status" value="1"/>
</dbReference>
<dbReference type="GO" id="GO:0008081">
    <property type="term" value="F:phosphoric diester hydrolase activity"/>
    <property type="evidence" value="ECO:0007669"/>
    <property type="project" value="InterPro"/>
</dbReference>
<dbReference type="RefSeq" id="WP_179750368.1">
    <property type="nucleotide sequence ID" value="NZ_JACCBU010000001.1"/>
</dbReference>
<dbReference type="GO" id="GO:0006629">
    <property type="term" value="P:lipid metabolic process"/>
    <property type="evidence" value="ECO:0007669"/>
    <property type="project" value="InterPro"/>
</dbReference>
<dbReference type="PROSITE" id="PS51704">
    <property type="entry name" value="GP_PDE"/>
    <property type="match status" value="1"/>
</dbReference>
<dbReference type="PANTHER" id="PTHR20854">
    <property type="entry name" value="INOSITOL MONOPHOSPHATASE"/>
    <property type="match status" value="1"/>
</dbReference>
<dbReference type="GO" id="GO:0008934">
    <property type="term" value="F:inositol monophosphate 1-phosphatase activity"/>
    <property type="evidence" value="ECO:0007669"/>
    <property type="project" value="TreeGrafter"/>
</dbReference>
<organism evidence="3 4">
    <name type="scientific">Microlunatus parietis</name>
    <dbReference type="NCBI Taxonomy" id="682979"/>
    <lineage>
        <taxon>Bacteria</taxon>
        <taxon>Bacillati</taxon>
        <taxon>Actinomycetota</taxon>
        <taxon>Actinomycetes</taxon>
        <taxon>Propionibacteriales</taxon>
        <taxon>Propionibacteriaceae</taxon>
        <taxon>Microlunatus</taxon>
    </lineage>
</organism>
<dbReference type="Pfam" id="PF00459">
    <property type="entry name" value="Inositol_P"/>
    <property type="match status" value="1"/>
</dbReference>
<dbReference type="CDD" id="cd01637">
    <property type="entry name" value="IMPase_like"/>
    <property type="match status" value="1"/>
</dbReference>
<dbReference type="Pfam" id="PF03009">
    <property type="entry name" value="GDPD"/>
    <property type="match status" value="1"/>
</dbReference>
<comment type="caution">
    <text evidence="3">The sequence shown here is derived from an EMBL/GenBank/DDBJ whole genome shotgun (WGS) entry which is preliminary data.</text>
</comment>
<feature type="domain" description="GP-PDE" evidence="2">
    <location>
        <begin position="9"/>
        <end position="234"/>
    </location>
</feature>
<dbReference type="SUPFAM" id="SSF56655">
    <property type="entry name" value="Carbohydrate phosphatase"/>
    <property type="match status" value="1"/>
</dbReference>
<dbReference type="Gene3D" id="3.30.540.10">
    <property type="entry name" value="Fructose-1,6-Bisphosphatase, subunit A, domain 1"/>
    <property type="match status" value="1"/>
</dbReference>
<dbReference type="AlphaFoldDB" id="A0A7Y9L8F3"/>